<dbReference type="InterPro" id="IPR013022">
    <property type="entry name" value="Xyl_isomerase-like_TIM-brl"/>
</dbReference>
<proteinExistence type="predicted"/>
<gene>
    <name evidence="2" type="ORF">FZC85_16785</name>
</gene>
<dbReference type="OrthoDB" id="2843715at2"/>
<sequence>MNYSIASYSFNGLIKQGKMDVFGYLESVKYRYHLNSADIWNMMLTSFDEDYLKKIKEAMDEKEMDLANLCVDCAEVWDPDKEAREKWYQNALGNLRAAEILGARTVRIDMGGRDLEMTDEQFEYTVKRYQEYAKIAHDCGFMVGPENHWGASRVPENIRKVYEAVDHPSFGILLHFDNWDVDKENGDRLCAKYAFHTHLAAWVIPDCEDKLKILQDIGYQGYLGIEHHSGKNEYSQVEWQLATARNTWRNMRLNRIEEGAII</sequence>
<dbReference type="Gene3D" id="3.20.20.150">
    <property type="entry name" value="Divalent-metal-dependent TIM barrel enzymes"/>
    <property type="match status" value="1"/>
</dbReference>
<dbReference type="EMBL" id="VTEZ01000005">
    <property type="protein sequence ID" value="TYS83651.1"/>
    <property type="molecule type" value="Genomic_DNA"/>
</dbReference>
<dbReference type="PANTHER" id="PTHR12110">
    <property type="entry name" value="HYDROXYPYRUVATE ISOMERASE"/>
    <property type="match status" value="1"/>
</dbReference>
<dbReference type="SUPFAM" id="SSF51658">
    <property type="entry name" value="Xylose isomerase-like"/>
    <property type="match status" value="1"/>
</dbReference>
<dbReference type="RefSeq" id="WP_148970173.1">
    <property type="nucleotide sequence ID" value="NZ_JBNIKW010000005.1"/>
</dbReference>
<dbReference type="AlphaFoldDB" id="A0A5D4TRP2"/>
<protein>
    <submittedName>
        <fullName evidence="2">TIM barrel protein</fullName>
    </submittedName>
</protein>
<dbReference type="InterPro" id="IPR036237">
    <property type="entry name" value="Xyl_isomerase-like_sf"/>
</dbReference>
<dbReference type="PANTHER" id="PTHR12110:SF53">
    <property type="entry name" value="BLR5974 PROTEIN"/>
    <property type="match status" value="1"/>
</dbReference>
<evidence type="ECO:0000313" key="2">
    <source>
        <dbReference type="EMBL" id="TYS83651.1"/>
    </source>
</evidence>
<evidence type="ECO:0000259" key="1">
    <source>
        <dbReference type="Pfam" id="PF01261"/>
    </source>
</evidence>
<feature type="domain" description="Xylose isomerase-like TIM barrel" evidence="1">
    <location>
        <begin position="43"/>
        <end position="231"/>
    </location>
</feature>
<comment type="caution">
    <text evidence="2">The sequence shown here is derived from an EMBL/GenBank/DDBJ whole genome shotgun (WGS) entry which is preliminary data.</text>
</comment>
<dbReference type="InterPro" id="IPR050312">
    <property type="entry name" value="IolE/XylAMocC-like"/>
</dbReference>
<accession>A0A5D4TRP2</accession>
<evidence type="ECO:0000313" key="3">
    <source>
        <dbReference type="Proteomes" id="UP000324269"/>
    </source>
</evidence>
<reference evidence="2 3" key="1">
    <citation type="submission" date="2019-08" db="EMBL/GenBank/DDBJ databases">
        <title>Bacillus genomes from the desert of Cuatro Cienegas, Coahuila.</title>
        <authorList>
            <person name="Olmedo-Alvarez G."/>
        </authorList>
    </citation>
    <scope>NUCLEOTIDE SEQUENCE [LARGE SCALE GENOMIC DNA]</scope>
    <source>
        <strain evidence="2 3">CH87b_3T</strain>
    </source>
</reference>
<organism evidence="2 3">
    <name type="scientific">Rossellomorea aquimaris</name>
    <dbReference type="NCBI Taxonomy" id="189382"/>
    <lineage>
        <taxon>Bacteria</taxon>
        <taxon>Bacillati</taxon>
        <taxon>Bacillota</taxon>
        <taxon>Bacilli</taxon>
        <taxon>Bacillales</taxon>
        <taxon>Bacillaceae</taxon>
        <taxon>Rossellomorea</taxon>
    </lineage>
</organism>
<dbReference type="Pfam" id="PF01261">
    <property type="entry name" value="AP_endonuc_2"/>
    <property type="match status" value="1"/>
</dbReference>
<dbReference type="Proteomes" id="UP000324269">
    <property type="component" value="Unassembled WGS sequence"/>
</dbReference>
<name>A0A5D4TRP2_9BACI</name>